<evidence type="ECO:0000259" key="1">
    <source>
        <dbReference type="Pfam" id="PF25852"/>
    </source>
</evidence>
<keyword evidence="3" id="KW-1185">Reference proteome</keyword>
<proteinExistence type="predicted"/>
<evidence type="ECO:0000313" key="3">
    <source>
        <dbReference type="Proteomes" id="UP001319080"/>
    </source>
</evidence>
<gene>
    <name evidence="2" type="ORF">KK062_03560</name>
</gene>
<protein>
    <recommendedName>
        <fullName evidence="1">DUF6242 domain-containing protein</fullName>
    </recommendedName>
</protein>
<dbReference type="Proteomes" id="UP001319080">
    <property type="component" value="Unassembled WGS sequence"/>
</dbReference>
<dbReference type="InterPro" id="IPR058667">
    <property type="entry name" value="DUF6242_C"/>
</dbReference>
<accession>A0AAP2GTE9</accession>
<reference evidence="2 3" key="1">
    <citation type="submission" date="2021-05" db="EMBL/GenBank/DDBJ databases">
        <title>A Polyphasic approach of four new species of the genus Ohtaekwangia: Ohtaekwangia histidinii sp. nov., Ohtaekwangia cretensis sp. nov., Ohtaekwangia indiensis sp. nov., Ohtaekwangia reichenbachii sp. nov. from diverse environment.</title>
        <authorList>
            <person name="Octaviana S."/>
        </authorList>
    </citation>
    <scope>NUCLEOTIDE SEQUENCE [LARGE SCALE GENOMIC DNA]</scope>
    <source>
        <strain evidence="2 3">PWU5</strain>
    </source>
</reference>
<dbReference type="SUPFAM" id="SSF110296">
    <property type="entry name" value="Oligoxyloglucan reducing end-specific cellobiohydrolase"/>
    <property type="match status" value="1"/>
</dbReference>
<dbReference type="AlphaFoldDB" id="A0AAP2GTE9"/>
<dbReference type="Gene3D" id="2.130.10.10">
    <property type="entry name" value="YVTN repeat-like/Quinoprotein amine dehydrogenase"/>
    <property type="match status" value="2"/>
</dbReference>
<dbReference type="Pfam" id="PF25852">
    <property type="entry name" value="DUF6242_C"/>
    <property type="match status" value="1"/>
</dbReference>
<name>A0AAP2GTE9_9BACT</name>
<dbReference type="RefSeq" id="WP_254082854.1">
    <property type="nucleotide sequence ID" value="NZ_JAHESE010000001.1"/>
</dbReference>
<organism evidence="2 3">
    <name type="scientific">Dawidia cretensis</name>
    <dbReference type="NCBI Taxonomy" id="2782350"/>
    <lineage>
        <taxon>Bacteria</taxon>
        <taxon>Pseudomonadati</taxon>
        <taxon>Bacteroidota</taxon>
        <taxon>Cytophagia</taxon>
        <taxon>Cytophagales</taxon>
        <taxon>Chryseotaleaceae</taxon>
        <taxon>Dawidia</taxon>
    </lineage>
</organism>
<dbReference type="CDD" id="cd15482">
    <property type="entry name" value="Sialidase_non-viral"/>
    <property type="match status" value="1"/>
</dbReference>
<feature type="domain" description="DUF6242" evidence="1">
    <location>
        <begin position="25"/>
        <end position="127"/>
    </location>
</feature>
<dbReference type="InterPro" id="IPR015943">
    <property type="entry name" value="WD40/YVTN_repeat-like_dom_sf"/>
</dbReference>
<dbReference type="EMBL" id="JAHESE010000001">
    <property type="protein sequence ID" value="MBT1707280.1"/>
    <property type="molecule type" value="Genomic_DNA"/>
</dbReference>
<comment type="caution">
    <text evidence="2">The sequence shown here is derived from an EMBL/GenBank/DDBJ whole genome shotgun (WGS) entry which is preliminary data.</text>
</comment>
<evidence type="ECO:0000313" key="2">
    <source>
        <dbReference type="EMBL" id="MBT1707280.1"/>
    </source>
</evidence>
<sequence length="285" mass="31067">MKAKRINILFAALVLGTTGFCQPPKNETGVFLTTDQGETWKPASTGLPNDANISSWVVTRNNTIVITTLNYGVFKSFDGKSWDRTGHGLPKDILASSIADHSDILFIGSFGKGVFSSRDHGNSWKEASTGLNTTNIHCFHAQDNTLFAGTDKGIYASSNEGMSWTLVTGNMRVNNFREAGGILFASTNLGTLRSEDRGESWDRSWVENALSAPGADSVKVSPSEENTFRITPASPPVSLTPWKNVFRSLRENRPFRNIGLPADMSFNNILVTPFGILVARKNDGC</sequence>